<evidence type="ECO:0000313" key="4">
    <source>
        <dbReference type="Proteomes" id="UP001249851"/>
    </source>
</evidence>
<dbReference type="EMBL" id="JARQWQ010000031">
    <property type="protein sequence ID" value="KAK2561814.1"/>
    <property type="molecule type" value="Genomic_DNA"/>
</dbReference>
<reference evidence="3" key="1">
    <citation type="journal article" date="2023" name="G3 (Bethesda)">
        <title>Whole genome assembly and annotation of the endangered Caribbean coral Acropora cervicornis.</title>
        <authorList>
            <person name="Selwyn J.D."/>
            <person name="Vollmer S.V."/>
        </authorList>
    </citation>
    <scope>NUCLEOTIDE SEQUENCE</scope>
    <source>
        <strain evidence="3">K2</strain>
    </source>
</reference>
<evidence type="ECO:0000256" key="1">
    <source>
        <dbReference type="ARBA" id="ARBA00022478"/>
    </source>
</evidence>
<proteinExistence type="predicted"/>
<reference evidence="3" key="2">
    <citation type="journal article" date="2023" name="Science">
        <title>Genomic signatures of disease resistance in endangered staghorn corals.</title>
        <authorList>
            <person name="Vollmer S.V."/>
            <person name="Selwyn J.D."/>
            <person name="Despard B.A."/>
            <person name="Roesel C.L."/>
        </authorList>
    </citation>
    <scope>NUCLEOTIDE SEQUENCE</scope>
    <source>
        <strain evidence="3">K2</strain>
    </source>
</reference>
<dbReference type="AlphaFoldDB" id="A0AAD9V5B4"/>
<dbReference type="PANTHER" id="PTHR11800:SF13">
    <property type="entry name" value="DNA-DIRECTED RNA POLYMERASES I AND III SUBUNIT RPAC1"/>
    <property type="match status" value="1"/>
</dbReference>
<dbReference type="GO" id="GO:0005736">
    <property type="term" value="C:RNA polymerase I complex"/>
    <property type="evidence" value="ECO:0007669"/>
    <property type="project" value="TreeGrafter"/>
</dbReference>
<dbReference type="InterPro" id="IPR036643">
    <property type="entry name" value="RNApol_insert_sf"/>
</dbReference>
<dbReference type="InterPro" id="IPR036603">
    <property type="entry name" value="RBP11-like"/>
</dbReference>
<dbReference type="GO" id="GO:0046983">
    <property type="term" value="F:protein dimerization activity"/>
    <property type="evidence" value="ECO:0007669"/>
    <property type="project" value="InterPro"/>
</dbReference>
<protein>
    <submittedName>
        <fullName evidence="3">DNA-directed RNA polymerases I and III subunit RPAC1</fullName>
    </submittedName>
</protein>
<keyword evidence="2" id="KW-0804">Transcription</keyword>
<sequence length="75" mass="8235">MKIDKLDEEIVLKMDAVKGIGKDHAKFSPVGTASYRLLPEIAIIKPCEDKLADKLMECFSDGVIKVTEDENGIVA</sequence>
<dbReference type="Proteomes" id="UP001249851">
    <property type="component" value="Unassembled WGS sequence"/>
</dbReference>
<accession>A0AAD9V5B4</accession>
<dbReference type="Gene3D" id="3.30.1360.10">
    <property type="entry name" value="RNA polymerase, RBP11-like subunit"/>
    <property type="match status" value="1"/>
</dbReference>
<comment type="caution">
    <text evidence="3">The sequence shown here is derived from an EMBL/GenBank/DDBJ whole genome shotgun (WGS) entry which is preliminary data.</text>
</comment>
<dbReference type="PANTHER" id="PTHR11800">
    <property type="entry name" value="DNA-DIRECTED RNA POLYMERASE"/>
    <property type="match status" value="1"/>
</dbReference>
<dbReference type="GO" id="GO:0003899">
    <property type="term" value="F:DNA-directed RNA polymerase activity"/>
    <property type="evidence" value="ECO:0007669"/>
    <property type="project" value="TreeGrafter"/>
</dbReference>
<evidence type="ECO:0000313" key="3">
    <source>
        <dbReference type="EMBL" id="KAK2561814.1"/>
    </source>
</evidence>
<name>A0AAD9V5B4_ACRCE</name>
<dbReference type="GO" id="GO:0005666">
    <property type="term" value="C:RNA polymerase III complex"/>
    <property type="evidence" value="ECO:0007669"/>
    <property type="project" value="TreeGrafter"/>
</dbReference>
<evidence type="ECO:0000256" key="2">
    <source>
        <dbReference type="ARBA" id="ARBA00023163"/>
    </source>
</evidence>
<organism evidence="3 4">
    <name type="scientific">Acropora cervicornis</name>
    <name type="common">Staghorn coral</name>
    <dbReference type="NCBI Taxonomy" id="6130"/>
    <lineage>
        <taxon>Eukaryota</taxon>
        <taxon>Metazoa</taxon>
        <taxon>Cnidaria</taxon>
        <taxon>Anthozoa</taxon>
        <taxon>Hexacorallia</taxon>
        <taxon>Scleractinia</taxon>
        <taxon>Astrocoeniina</taxon>
        <taxon>Acroporidae</taxon>
        <taxon>Acropora</taxon>
    </lineage>
</organism>
<dbReference type="GO" id="GO:0006351">
    <property type="term" value="P:DNA-templated transcription"/>
    <property type="evidence" value="ECO:0007669"/>
    <property type="project" value="InterPro"/>
</dbReference>
<dbReference type="SUPFAM" id="SSF56553">
    <property type="entry name" value="Insert subdomain of RNA polymerase alpha subunit"/>
    <property type="match status" value="1"/>
</dbReference>
<dbReference type="InterPro" id="IPR050518">
    <property type="entry name" value="Rpo3/RPB3_RNA_Pol_subunit"/>
</dbReference>
<keyword evidence="1 3" id="KW-0240">DNA-directed RNA polymerase</keyword>
<gene>
    <name evidence="3" type="ORF">P5673_015201</name>
</gene>
<keyword evidence="4" id="KW-1185">Reference proteome</keyword>